<gene>
    <name evidence="1" type="ORF">FA15DRAFT_655092</name>
</gene>
<keyword evidence="2" id="KW-1185">Reference proteome</keyword>
<proteinExistence type="predicted"/>
<dbReference type="AlphaFoldDB" id="A0A5C3KYK5"/>
<sequence>VWVMGFQGFMGFFVDLGGNEGGGSQNVWDFPVYGLAPVWFKTVSTVWGFTGLWDFLWIWVGTRVGDLKMYGISRFMVIRITTTDPEVEPWYTVFSLHFQCSRNRPELQSKVFIEGSYFQNLASTSGLVETVDIRGCSFPQLNGVDSSVLGLTTTVVLEFPRAPYPG</sequence>
<evidence type="ECO:0000313" key="1">
    <source>
        <dbReference type="EMBL" id="TFK25397.1"/>
    </source>
</evidence>
<dbReference type="EMBL" id="ML210186">
    <property type="protein sequence ID" value="TFK25397.1"/>
    <property type="molecule type" value="Genomic_DNA"/>
</dbReference>
<name>A0A5C3KYK5_COPMA</name>
<accession>A0A5C3KYK5</accession>
<protein>
    <submittedName>
        <fullName evidence="1">Uncharacterized protein</fullName>
    </submittedName>
</protein>
<evidence type="ECO:0000313" key="2">
    <source>
        <dbReference type="Proteomes" id="UP000307440"/>
    </source>
</evidence>
<feature type="non-terminal residue" evidence="1">
    <location>
        <position position="1"/>
    </location>
</feature>
<reference evidence="1 2" key="1">
    <citation type="journal article" date="2019" name="Nat. Ecol. Evol.">
        <title>Megaphylogeny resolves global patterns of mushroom evolution.</title>
        <authorList>
            <person name="Varga T."/>
            <person name="Krizsan K."/>
            <person name="Foldi C."/>
            <person name="Dima B."/>
            <person name="Sanchez-Garcia M."/>
            <person name="Sanchez-Ramirez S."/>
            <person name="Szollosi G.J."/>
            <person name="Szarkandi J.G."/>
            <person name="Papp V."/>
            <person name="Albert L."/>
            <person name="Andreopoulos W."/>
            <person name="Angelini C."/>
            <person name="Antonin V."/>
            <person name="Barry K.W."/>
            <person name="Bougher N.L."/>
            <person name="Buchanan P."/>
            <person name="Buyck B."/>
            <person name="Bense V."/>
            <person name="Catcheside P."/>
            <person name="Chovatia M."/>
            <person name="Cooper J."/>
            <person name="Damon W."/>
            <person name="Desjardin D."/>
            <person name="Finy P."/>
            <person name="Geml J."/>
            <person name="Haridas S."/>
            <person name="Hughes K."/>
            <person name="Justo A."/>
            <person name="Karasinski D."/>
            <person name="Kautmanova I."/>
            <person name="Kiss B."/>
            <person name="Kocsube S."/>
            <person name="Kotiranta H."/>
            <person name="LaButti K.M."/>
            <person name="Lechner B.E."/>
            <person name="Liimatainen K."/>
            <person name="Lipzen A."/>
            <person name="Lukacs Z."/>
            <person name="Mihaltcheva S."/>
            <person name="Morgado L.N."/>
            <person name="Niskanen T."/>
            <person name="Noordeloos M.E."/>
            <person name="Ohm R.A."/>
            <person name="Ortiz-Santana B."/>
            <person name="Ovrebo C."/>
            <person name="Racz N."/>
            <person name="Riley R."/>
            <person name="Savchenko A."/>
            <person name="Shiryaev A."/>
            <person name="Soop K."/>
            <person name="Spirin V."/>
            <person name="Szebenyi C."/>
            <person name="Tomsovsky M."/>
            <person name="Tulloss R.E."/>
            <person name="Uehling J."/>
            <person name="Grigoriev I.V."/>
            <person name="Vagvolgyi C."/>
            <person name="Papp T."/>
            <person name="Martin F.M."/>
            <person name="Miettinen O."/>
            <person name="Hibbett D.S."/>
            <person name="Nagy L.G."/>
        </authorList>
    </citation>
    <scope>NUCLEOTIDE SEQUENCE [LARGE SCALE GENOMIC DNA]</scope>
    <source>
        <strain evidence="1 2">CBS 121175</strain>
    </source>
</reference>
<organism evidence="1 2">
    <name type="scientific">Coprinopsis marcescibilis</name>
    <name type="common">Agaric fungus</name>
    <name type="synonym">Psathyrella marcescibilis</name>
    <dbReference type="NCBI Taxonomy" id="230819"/>
    <lineage>
        <taxon>Eukaryota</taxon>
        <taxon>Fungi</taxon>
        <taxon>Dikarya</taxon>
        <taxon>Basidiomycota</taxon>
        <taxon>Agaricomycotina</taxon>
        <taxon>Agaricomycetes</taxon>
        <taxon>Agaricomycetidae</taxon>
        <taxon>Agaricales</taxon>
        <taxon>Agaricineae</taxon>
        <taxon>Psathyrellaceae</taxon>
        <taxon>Coprinopsis</taxon>
    </lineage>
</organism>
<dbReference type="Proteomes" id="UP000307440">
    <property type="component" value="Unassembled WGS sequence"/>
</dbReference>